<reference evidence="2 3" key="1">
    <citation type="submission" date="2017-04" db="EMBL/GenBank/DDBJ databases">
        <title>A new member of the family Flavobacteriaceae isolated from ascidians.</title>
        <authorList>
            <person name="Chen L."/>
        </authorList>
    </citation>
    <scope>NUCLEOTIDE SEQUENCE [LARGE SCALE GENOMIC DNA]</scope>
    <source>
        <strain evidence="2 3">HQA918</strain>
    </source>
</reference>
<sequence>MPITDNNNTLTNPRNNYPKLHNAAWPGMVGKGPDTEACIPLETMVQLTANAQVNGIGFDGMDITLHLPHFDIDGGPEALNRLVDLFQSHELAIGSLVAPIWKETGGGSAMGTTKERQRFLDQVEKTCALGQALRESGLRPYGVVRIDSADNPANWNTDPVTHTRLIADTFRKAAQIGAQYGERIAAEGEICWAGMHGWKTMTHLLELIDHPNIGFQADMAHTLLYLLGYNKDDERILPKNFDWNDRATLEKGLQSVSAALRPYTIDFHVAQNDGTVFGAGSHDKTGKHCLATDPNGKLNITTDAGYWLRDSNGKLTKNFKHICWDGCMFPNETLLQPQTWNDILAAMLQVREQHGWVETT</sequence>
<dbReference type="SUPFAM" id="SSF51658">
    <property type="entry name" value="Xylose isomerase-like"/>
    <property type="match status" value="1"/>
</dbReference>
<evidence type="ECO:0000259" key="1">
    <source>
        <dbReference type="Pfam" id="PF01261"/>
    </source>
</evidence>
<dbReference type="Gene3D" id="3.20.20.150">
    <property type="entry name" value="Divalent-metal-dependent TIM barrel enzymes"/>
    <property type="match status" value="1"/>
</dbReference>
<proteinExistence type="predicted"/>
<gene>
    <name evidence="2" type="ORF">B7P33_09160</name>
</gene>
<organism evidence="2 3">
    <name type="scientific">Sediminicola luteus</name>
    <dbReference type="NCBI Taxonomy" id="319238"/>
    <lineage>
        <taxon>Bacteria</taxon>
        <taxon>Pseudomonadati</taxon>
        <taxon>Bacteroidota</taxon>
        <taxon>Flavobacteriia</taxon>
        <taxon>Flavobacteriales</taxon>
        <taxon>Flavobacteriaceae</taxon>
        <taxon>Sediminicola</taxon>
    </lineage>
</organism>
<accession>A0A2A4G8Y0</accession>
<feature type="domain" description="Xylose isomerase-like TIM barrel" evidence="1">
    <location>
        <begin position="54"/>
        <end position="230"/>
    </location>
</feature>
<dbReference type="InterPro" id="IPR013022">
    <property type="entry name" value="Xyl_isomerase-like_TIM-brl"/>
</dbReference>
<name>A0A2A4G8Y0_9FLAO</name>
<dbReference type="Proteomes" id="UP000219559">
    <property type="component" value="Unassembled WGS sequence"/>
</dbReference>
<dbReference type="InterPro" id="IPR036237">
    <property type="entry name" value="Xyl_isomerase-like_sf"/>
</dbReference>
<dbReference type="GO" id="GO:0016853">
    <property type="term" value="F:isomerase activity"/>
    <property type="evidence" value="ECO:0007669"/>
    <property type="project" value="UniProtKB-KW"/>
</dbReference>
<protein>
    <submittedName>
        <fullName evidence="2">Xylose isomerase</fullName>
    </submittedName>
</protein>
<dbReference type="EMBL" id="NBWU01000003">
    <property type="protein sequence ID" value="PCE64446.1"/>
    <property type="molecule type" value="Genomic_DNA"/>
</dbReference>
<comment type="caution">
    <text evidence="2">The sequence shown here is derived from an EMBL/GenBank/DDBJ whole genome shotgun (WGS) entry which is preliminary data.</text>
</comment>
<keyword evidence="2" id="KW-0413">Isomerase</keyword>
<dbReference type="Pfam" id="PF01261">
    <property type="entry name" value="AP_endonuc_2"/>
    <property type="match status" value="1"/>
</dbReference>
<dbReference type="PANTHER" id="PTHR12110:SF21">
    <property type="entry name" value="XYLOSE ISOMERASE-LIKE TIM BARREL DOMAIN-CONTAINING PROTEIN"/>
    <property type="match status" value="1"/>
</dbReference>
<keyword evidence="3" id="KW-1185">Reference proteome</keyword>
<dbReference type="RefSeq" id="WP_097440567.1">
    <property type="nucleotide sequence ID" value="NZ_KZ300476.1"/>
</dbReference>
<dbReference type="OrthoDB" id="1399043at2"/>
<dbReference type="PANTHER" id="PTHR12110">
    <property type="entry name" value="HYDROXYPYRUVATE ISOMERASE"/>
    <property type="match status" value="1"/>
</dbReference>
<dbReference type="AlphaFoldDB" id="A0A2A4G8Y0"/>
<evidence type="ECO:0000313" key="2">
    <source>
        <dbReference type="EMBL" id="PCE64446.1"/>
    </source>
</evidence>
<dbReference type="InterPro" id="IPR050312">
    <property type="entry name" value="IolE/XylAMocC-like"/>
</dbReference>
<evidence type="ECO:0000313" key="3">
    <source>
        <dbReference type="Proteomes" id="UP000219559"/>
    </source>
</evidence>